<dbReference type="InterPro" id="IPR003439">
    <property type="entry name" value="ABC_transporter-like_ATP-bd"/>
</dbReference>
<dbReference type="PANTHER" id="PTHR42794:SF1">
    <property type="entry name" value="HEMIN IMPORT ATP-BINDING PROTEIN HMUV"/>
    <property type="match status" value="1"/>
</dbReference>
<comment type="caution">
    <text evidence="7">The sequence shown here is derived from an EMBL/GenBank/DDBJ whole genome shotgun (WGS) entry which is preliminary data.</text>
</comment>
<sequence length="268" mass="30113">MLEAKKLHFCIKKRPILQQADFYIEAGKMTALVGPNGAGKSTLFKLLSGEVKCQHGSITYNGRRLEHLKTNQLATIRAVMPQHSTVIFPFRAREIVELGLVLSNKSFAPDTLQEVMTATSTWHLRDQLMENLSGGERQRVQLARVLAQIWGTSPFPRYLLLDEPTSSMDIAQQHQVMQVISQLKERNIGILVILHDLNLAANYADKVVLLKNGTMVNHGPTREIMTPKNLHQVFDYPIQVSTGDPHQPLIISSLPTNKPAPMYNYKLA</sequence>
<keyword evidence="8" id="KW-1185">Reference proteome</keyword>
<dbReference type="GO" id="GO:0016887">
    <property type="term" value="F:ATP hydrolysis activity"/>
    <property type="evidence" value="ECO:0007669"/>
    <property type="project" value="InterPro"/>
</dbReference>
<dbReference type="AlphaFoldDB" id="R7ZTI5"/>
<evidence type="ECO:0000313" key="8">
    <source>
        <dbReference type="Proteomes" id="UP000013909"/>
    </source>
</evidence>
<dbReference type="PROSITE" id="PS50893">
    <property type="entry name" value="ABC_TRANSPORTER_2"/>
    <property type="match status" value="1"/>
</dbReference>
<dbReference type="EMBL" id="AQHR01000056">
    <property type="protein sequence ID" value="EON77440.1"/>
    <property type="molecule type" value="Genomic_DNA"/>
</dbReference>
<keyword evidence="2" id="KW-0547">Nucleotide-binding</keyword>
<dbReference type="PROSITE" id="PS00211">
    <property type="entry name" value="ABC_TRANSPORTER_1"/>
    <property type="match status" value="1"/>
</dbReference>
<proteinExistence type="predicted"/>
<dbReference type="STRING" id="1232681.ADIS_2091"/>
<dbReference type="SUPFAM" id="SSF52540">
    <property type="entry name" value="P-loop containing nucleoside triphosphate hydrolases"/>
    <property type="match status" value="1"/>
</dbReference>
<dbReference type="InterPro" id="IPR003593">
    <property type="entry name" value="AAA+_ATPase"/>
</dbReference>
<dbReference type="CDD" id="cd03214">
    <property type="entry name" value="ABC_Iron-Siderophores_B12_Hemin"/>
    <property type="match status" value="1"/>
</dbReference>
<keyword evidence="3" id="KW-0067">ATP-binding</keyword>
<dbReference type="InterPro" id="IPR027417">
    <property type="entry name" value="P-loop_NTPase"/>
</dbReference>
<dbReference type="Proteomes" id="UP000013909">
    <property type="component" value="Unassembled WGS sequence"/>
</dbReference>
<comment type="function">
    <text evidence="5">Part of the ABC transporter complex HmuTUV involved in hemin import. Responsible for energy coupling to the transport system.</text>
</comment>
<evidence type="ECO:0000259" key="6">
    <source>
        <dbReference type="PROSITE" id="PS50893"/>
    </source>
</evidence>
<keyword evidence="4" id="KW-1278">Translocase</keyword>
<organism evidence="7 8">
    <name type="scientific">Lunatimonas lonarensis</name>
    <dbReference type="NCBI Taxonomy" id="1232681"/>
    <lineage>
        <taxon>Bacteria</taxon>
        <taxon>Pseudomonadati</taxon>
        <taxon>Bacteroidota</taxon>
        <taxon>Cytophagia</taxon>
        <taxon>Cytophagales</taxon>
        <taxon>Cyclobacteriaceae</taxon>
    </lineage>
</organism>
<name>R7ZTI5_9BACT</name>
<evidence type="ECO:0000256" key="3">
    <source>
        <dbReference type="ARBA" id="ARBA00022840"/>
    </source>
</evidence>
<evidence type="ECO:0000256" key="2">
    <source>
        <dbReference type="ARBA" id="ARBA00022741"/>
    </source>
</evidence>
<evidence type="ECO:0000256" key="5">
    <source>
        <dbReference type="ARBA" id="ARBA00037066"/>
    </source>
</evidence>
<dbReference type="InterPro" id="IPR017871">
    <property type="entry name" value="ABC_transporter-like_CS"/>
</dbReference>
<dbReference type="RefSeq" id="WP_010854229.1">
    <property type="nucleotide sequence ID" value="NZ_AQHR01000056.1"/>
</dbReference>
<gene>
    <name evidence="7" type="ORF">ADIS_2091</name>
</gene>
<dbReference type="GO" id="GO:0005524">
    <property type="term" value="F:ATP binding"/>
    <property type="evidence" value="ECO:0007669"/>
    <property type="project" value="UniProtKB-KW"/>
</dbReference>
<feature type="domain" description="ABC transporter" evidence="6">
    <location>
        <begin position="2"/>
        <end position="237"/>
    </location>
</feature>
<dbReference type="SMART" id="SM00382">
    <property type="entry name" value="AAA"/>
    <property type="match status" value="1"/>
</dbReference>
<protein>
    <submittedName>
        <fullName evidence="7">ABC-type hemin transport system, ATPase component</fullName>
    </submittedName>
</protein>
<dbReference type="OrthoDB" id="9785229at2"/>
<dbReference type="NCBIfam" id="NF010068">
    <property type="entry name" value="PRK13548.1"/>
    <property type="match status" value="1"/>
</dbReference>
<dbReference type="PATRIC" id="fig|1288963.3.peg.2082"/>
<evidence type="ECO:0000313" key="7">
    <source>
        <dbReference type="EMBL" id="EON77440.1"/>
    </source>
</evidence>
<reference evidence="7 8" key="1">
    <citation type="submission" date="2013-02" db="EMBL/GenBank/DDBJ databases">
        <title>A novel strain isolated from Lonar lake, Maharashtra, India.</title>
        <authorList>
            <person name="Singh A."/>
        </authorList>
    </citation>
    <scope>NUCLEOTIDE SEQUENCE [LARGE SCALE GENOMIC DNA]</scope>
    <source>
        <strain evidence="7 8">AK24</strain>
    </source>
</reference>
<keyword evidence="1" id="KW-0813">Transport</keyword>
<dbReference type="Gene3D" id="3.40.50.300">
    <property type="entry name" value="P-loop containing nucleotide triphosphate hydrolases"/>
    <property type="match status" value="1"/>
</dbReference>
<evidence type="ECO:0000256" key="1">
    <source>
        <dbReference type="ARBA" id="ARBA00022448"/>
    </source>
</evidence>
<dbReference type="Pfam" id="PF00005">
    <property type="entry name" value="ABC_tran"/>
    <property type="match status" value="1"/>
</dbReference>
<dbReference type="PANTHER" id="PTHR42794">
    <property type="entry name" value="HEMIN IMPORT ATP-BINDING PROTEIN HMUV"/>
    <property type="match status" value="1"/>
</dbReference>
<evidence type="ECO:0000256" key="4">
    <source>
        <dbReference type="ARBA" id="ARBA00022967"/>
    </source>
</evidence>
<accession>R7ZTI5</accession>